<feature type="domain" description="FAD-binding PCMH-type" evidence="3">
    <location>
        <begin position="140"/>
        <end position="319"/>
    </location>
</feature>
<dbReference type="EMBL" id="JAULSU010000007">
    <property type="protein sequence ID" value="KAK0611256.1"/>
    <property type="molecule type" value="Genomic_DNA"/>
</dbReference>
<evidence type="ECO:0000256" key="1">
    <source>
        <dbReference type="ARBA" id="ARBA00005466"/>
    </source>
</evidence>
<dbReference type="PROSITE" id="PS51387">
    <property type="entry name" value="FAD_PCMH"/>
    <property type="match status" value="1"/>
</dbReference>
<keyword evidence="5" id="KW-1185">Reference proteome</keyword>
<dbReference type="GO" id="GO:0071949">
    <property type="term" value="F:FAD binding"/>
    <property type="evidence" value="ECO:0007669"/>
    <property type="project" value="InterPro"/>
</dbReference>
<comment type="caution">
    <text evidence="4">The sequence shown here is derived from an EMBL/GenBank/DDBJ whole genome shotgun (WGS) entry which is preliminary data.</text>
</comment>
<dbReference type="Pfam" id="PF01565">
    <property type="entry name" value="FAD_binding_4"/>
    <property type="match status" value="1"/>
</dbReference>
<evidence type="ECO:0000256" key="2">
    <source>
        <dbReference type="ARBA" id="ARBA00023002"/>
    </source>
</evidence>
<dbReference type="InterPro" id="IPR050432">
    <property type="entry name" value="FAD-linked_Oxidoreductases_BP"/>
</dbReference>
<dbReference type="InterPro" id="IPR036318">
    <property type="entry name" value="FAD-bd_PCMH-like_sf"/>
</dbReference>
<dbReference type="Gene3D" id="3.30.465.10">
    <property type="match status" value="2"/>
</dbReference>
<dbReference type="SUPFAM" id="SSF56176">
    <property type="entry name" value="FAD-binding/transporter-associated domain-like"/>
    <property type="match status" value="1"/>
</dbReference>
<protein>
    <recommendedName>
        <fullName evidence="3">FAD-binding PCMH-type domain-containing protein</fullName>
    </recommendedName>
</protein>
<dbReference type="InterPro" id="IPR006094">
    <property type="entry name" value="Oxid_FAD_bind_N"/>
</dbReference>
<dbReference type="AlphaFoldDB" id="A0AA39TN68"/>
<name>A0AA39TN68_9PEZI</name>
<accession>A0AA39TN68</accession>
<dbReference type="Proteomes" id="UP001175000">
    <property type="component" value="Unassembled WGS sequence"/>
</dbReference>
<dbReference type="PANTHER" id="PTHR13878:SF91">
    <property type="entry name" value="FAD BINDING DOMAIN PROTEIN (AFU_ORTHOLOGUE AFUA_6G12070)-RELATED"/>
    <property type="match status" value="1"/>
</dbReference>
<dbReference type="InterPro" id="IPR016166">
    <property type="entry name" value="FAD-bd_PCMH"/>
</dbReference>
<proteinExistence type="inferred from homology"/>
<evidence type="ECO:0000313" key="5">
    <source>
        <dbReference type="Proteomes" id="UP001175000"/>
    </source>
</evidence>
<feature type="non-terminal residue" evidence="4">
    <location>
        <position position="1"/>
    </location>
</feature>
<dbReference type="InterPro" id="IPR012951">
    <property type="entry name" value="BBE"/>
</dbReference>
<sequence>LFDYENESLTDEKLLKLLQTKGSPQTSHLFGFGNGSAPNSNWLKSGACRVFPGEEGWPSQSVWDTFNELLSRDALIKTVPLAAVCYQNLGVYDAAKCTAVRETFSNQYTHEDDPTSVFWPLFQGRTCMPTDKPSNGNCTHGGFPVYAVNISSVSQIQLTVNFARNANLRLVIKNTGHCYLGKSNGAGALSVWTHNLKDIEFYKRLEIPGYTGPALKVGAGVTVLEVYKAADRNGVSALGGIAESVGYAGGYVAGGGHTPLSGLYGMAADHVMALEVVTADGRYITVSPESNADLFWALRGGGGGTYGVVTSVIIRVHPAVPVVTSEFFFETSANVSAEAFWEAFRSYLGFFPTYTGAGTYSWWSITPNAGSYSFRMMPFFAPNHTIASFEALVKPWFDRMRELGIVFAANTTQHNAYLPAYLSTWGSNVLLNGVVPSNWLLPRRNWESPAKFNATFQAMRTYVDVGRILRGYHQEPGKRAGSGADNAIHPAFREMLSMLILGARVPSQTPTVDEVKKASLEMQNDIVPLFRRVAPESEGGGQYSNEGNVDEPGWQESFYGSHYGRLLEVKKKWDPARLFYATTGVGSEEWEVRDGEQGVQTQNGRLCRL</sequence>
<organism evidence="4 5">
    <name type="scientific">Immersiella caudata</name>
    <dbReference type="NCBI Taxonomy" id="314043"/>
    <lineage>
        <taxon>Eukaryota</taxon>
        <taxon>Fungi</taxon>
        <taxon>Dikarya</taxon>
        <taxon>Ascomycota</taxon>
        <taxon>Pezizomycotina</taxon>
        <taxon>Sordariomycetes</taxon>
        <taxon>Sordariomycetidae</taxon>
        <taxon>Sordariales</taxon>
        <taxon>Lasiosphaeriaceae</taxon>
        <taxon>Immersiella</taxon>
    </lineage>
</organism>
<dbReference type="PANTHER" id="PTHR13878">
    <property type="entry name" value="GULONOLACTONE OXIDASE"/>
    <property type="match status" value="1"/>
</dbReference>
<dbReference type="InterPro" id="IPR016169">
    <property type="entry name" value="FAD-bd_PCMH_sub2"/>
</dbReference>
<evidence type="ECO:0000313" key="4">
    <source>
        <dbReference type="EMBL" id="KAK0611256.1"/>
    </source>
</evidence>
<evidence type="ECO:0000259" key="3">
    <source>
        <dbReference type="PROSITE" id="PS51387"/>
    </source>
</evidence>
<dbReference type="Pfam" id="PF08031">
    <property type="entry name" value="BBE"/>
    <property type="match status" value="1"/>
</dbReference>
<gene>
    <name evidence="4" type="ORF">B0T14DRAFT_440485</name>
</gene>
<reference evidence="4" key="1">
    <citation type="submission" date="2023-06" db="EMBL/GenBank/DDBJ databases">
        <title>Genome-scale phylogeny and comparative genomics of the fungal order Sordariales.</title>
        <authorList>
            <consortium name="Lawrence Berkeley National Laboratory"/>
            <person name="Hensen N."/>
            <person name="Bonometti L."/>
            <person name="Westerberg I."/>
            <person name="Brannstrom I.O."/>
            <person name="Guillou S."/>
            <person name="Cros-Aarteil S."/>
            <person name="Calhoun S."/>
            <person name="Haridas S."/>
            <person name="Kuo A."/>
            <person name="Mondo S."/>
            <person name="Pangilinan J."/>
            <person name="Riley R."/>
            <person name="Labutti K."/>
            <person name="Andreopoulos B."/>
            <person name="Lipzen A."/>
            <person name="Chen C."/>
            <person name="Yanf M."/>
            <person name="Daum C."/>
            <person name="Ng V."/>
            <person name="Clum A."/>
            <person name="Steindorff A."/>
            <person name="Ohm R."/>
            <person name="Martin F."/>
            <person name="Silar P."/>
            <person name="Natvig D."/>
            <person name="Lalanne C."/>
            <person name="Gautier V."/>
            <person name="Ament-Velasquez S.L."/>
            <person name="Kruys A."/>
            <person name="Hutchinson M.I."/>
            <person name="Powell A.J."/>
            <person name="Barry K."/>
            <person name="Miller A.N."/>
            <person name="Grigoriev I.V."/>
            <person name="Debuchy R."/>
            <person name="Gladieux P."/>
            <person name="Thoren M.H."/>
            <person name="Johannesson H."/>
        </authorList>
    </citation>
    <scope>NUCLEOTIDE SEQUENCE</scope>
    <source>
        <strain evidence="4">CBS 606.72</strain>
    </source>
</reference>
<keyword evidence="2" id="KW-0560">Oxidoreductase</keyword>
<dbReference type="GO" id="GO:0016491">
    <property type="term" value="F:oxidoreductase activity"/>
    <property type="evidence" value="ECO:0007669"/>
    <property type="project" value="UniProtKB-KW"/>
</dbReference>
<comment type="similarity">
    <text evidence="1">Belongs to the oxygen-dependent FAD-linked oxidoreductase family.</text>
</comment>